<dbReference type="InterPro" id="IPR018631">
    <property type="entry name" value="AAA-ATPase-like_dom"/>
</dbReference>
<reference evidence="2 3" key="2">
    <citation type="submission" date="2016-08" db="EMBL/GenBank/DDBJ databases">
        <title>Pervasive Adenine N6-methylation of Active Genes in Fungi.</title>
        <authorList>
            <consortium name="DOE Joint Genome Institute"/>
            <person name="Mondo S.J."/>
            <person name="Dannebaum R.O."/>
            <person name="Kuo R.C."/>
            <person name="Labutti K."/>
            <person name="Haridas S."/>
            <person name="Kuo A."/>
            <person name="Salamov A."/>
            <person name="Ahrendt S.R."/>
            <person name="Lipzen A."/>
            <person name="Sullivan W."/>
            <person name="Andreopoulos W.B."/>
            <person name="Clum A."/>
            <person name="Lindquist E."/>
            <person name="Daum C."/>
            <person name="Ramamoorthy G.K."/>
            <person name="Gryganskyi A."/>
            <person name="Culley D."/>
            <person name="Magnuson J.K."/>
            <person name="James T.Y."/>
            <person name="O'Malley M.A."/>
            <person name="Stajich J.E."/>
            <person name="Spatafora J.W."/>
            <person name="Visel A."/>
            <person name="Grigoriev I.V."/>
        </authorList>
    </citation>
    <scope>NUCLEOTIDE SEQUENCE [LARGE SCALE GENOMIC DNA]</scope>
    <source>
        <strain evidence="3">finn</strain>
    </source>
</reference>
<dbReference type="STRING" id="1754191.A0A1Y1UW28"/>
<feature type="domain" description="AAA-ATPase-like" evidence="1">
    <location>
        <begin position="8"/>
        <end position="160"/>
    </location>
</feature>
<comment type="caution">
    <text evidence="2">The sequence shown here is derived from an EMBL/GenBank/DDBJ whole genome shotgun (WGS) entry which is preliminary data.</text>
</comment>
<protein>
    <recommendedName>
        <fullName evidence="1">AAA-ATPase-like domain-containing protein</fullName>
    </recommendedName>
</protein>
<dbReference type="Pfam" id="PF09820">
    <property type="entry name" value="AAA-ATPase_like"/>
    <property type="match status" value="1"/>
</dbReference>
<organism evidence="2 3">
    <name type="scientific">Piromyces finnis</name>
    <dbReference type="NCBI Taxonomy" id="1754191"/>
    <lineage>
        <taxon>Eukaryota</taxon>
        <taxon>Fungi</taxon>
        <taxon>Fungi incertae sedis</taxon>
        <taxon>Chytridiomycota</taxon>
        <taxon>Chytridiomycota incertae sedis</taxon>
        <taxon>Neocallimastigomycetes</taxon>
        <taxon>Neocallimastigales</taxon>
        <taxon>Neocallimastigaceae</taxon>
        <taxon>Piromyces</taxon>
    </lineage>
</organism>
<dbReference type="Proteomes" id="UP000193719">
    <property type="component" value="Unassembled WGS sequence"/>
</dbReference>
<feature type="non-terminal residue" evidence="2">
    <location>
        <position position="1"/>
    </location>
</feature>
<evidence type="ECO:0000313" key="2">
    <source>
        <dbReference type="EMBL" id="ORX42287.1"/>
    </source>
</evidence>
<accession>A0A1Y1UW28</accession>
<dbReference type="EMBL" id="MCFH01000067">
    <property type="protein sequence ID" value="ORX42287.1"/>
    <property type="molecule type" value="Genomic_DNA"/>
</dbReference>
<evidence type="ECO:0000313" key="3">
    <source>
        <dbReference type="Proteomes" id="UP000193719"/>
    </source>
</evidence>
<evidence type="ECO:0000259" key="1">
    <source>
        <dbReference type="Pfam" id="PF09820"/>
    </source>
</evidence>
<reference evidence="2 3" key="1">
    <citation type="submission" date="2016-08" db="EMBL/GenBank/DDBJ databases">
        <title>Genomes of anaerobic fungi encode conserved fungal cellulosomes for biomass hydrolysis.</title>
        <authorList>
            <consortium name="DOE Joint Genome Institute"/>
            <person name="Haitjema C.H."/>
            <person name="Gilmore S.P."/>
            <person name="Henske J.K."/>
            <person name="Solomon K.V."/>
            <person name="De Groot R."/>
            <person name="Kuo A."/>
            <person name="Mondo S.J."/>
            <person name="Salamov A.A."/>
            <person name="Labutti K."/>
            <person name="Zhao Z."/>
            <person name="Chiniquy J."/>
            <person name="Barry K."/>
            <person name="Brewer H.M."/>
            <person name="Purvine S.O."/>
            <person name="Wright A.T."/>
            <person name="Boxma B."/>
            <person name="Van Alen T."/>
            <person name="Hackstein J.H."/>
            <person name="Baker S.E."/>
            <person name="Grigoriev I.V."/>
            <person name="O'Malley M.A."/>
        </authorList>
    </citation>
    <scope>NUCLEOTIDE SEQUENCE [LARGE SCALE GENOMIC DNA]</scope>
    <source>
        <strain evidence="3">finn</strain>
    </source>
</reference>
<sequence>IIGSFYSYSDEKTTIFKDKKIGQYYNKHNQTSDKNKNDKNLEYLNEYNVIRLTMSECFSECSIEEGIEEIKNCIIDEVKNTIKDFENLKVKYISRVFNEIVTKTKRQIIFVIDDWDYVLIKKTEEKENIKKYLGFLNSFLKNFNNRYTAFAFITGTFPINIHKASSYLKMFDEYSNILPGWTAKYFGYTDDEVQELLVKTQSISNIKYEDLKDSYSSYQLIDNFSNEIYKIYSPYLILESLKNNIVKRYQMDNDYYDLLAKFIQKNYENLKDVITLLIESERDKKK</sequence>
<gene>
    <name evidence="2" type="ORF">BCR36DRAFT_307763</name>
</gene>
<keyword evidence="3" id="KW-1185">Reference proteome</keyword>
<proteinExistence type="predicted"/>
<dbReference type="AlphaFoldDB" id="A0A1Y1UW28"/>
<name>A0A1Y1UW28_9FUNG</name>